<protein>
    <recommendedName>
        <fullName evidence="10">Acidic protein</fullName>
    </recommendedName>
</protein>
<dbReference type="Proteomes" id="UP000029120">
    <property type="component" value="Chromosome 3"/>
</dbReference>
<dbReference type="InterPro" id="IPR036391">
    <property type="entry name" value="Thionin-like_sf"/>
</dbReference>
<keyword evidence="5" id="KW-0611">Plant defense</keyword>
<dbReference type="Gene3D" id="3.30.1350.10">
    <property type="entry name" value="Thionin-like"/>
    <property type="match status" value="1"/>
</dbReference>
<evidence type="ECO:0000256" key="4">
    <source>
        <dbReference type="ARBA" id="ARBA00022656"/>
    </source>
</evidence>
<feature type="chain" id="PRO_5001823064" description="Acidic protein" evidence="7">
    <location>
        <begin position="19"/>
        <end position="134"/>
    </location>
</feature>
<dbReference type="InterPro" id="IPR001010">
    <property type="entry name" value="Thionin"/>
</dbReference>
<evidence type="ECO:0000313" key="9">
    <source>
        <dbReference type="Proteomes" id="UP000029120"/>
    </source>
</evidence>
<evidence type="ECO:0000256" key="7">
    <source>
        <dbReference type="SAM" id="SignalP"/>
    </source>
</evidence>
<keyword evidence="4" id="KW-0800">Toxin</keyword>
<keyword evidence="3" id="KW-0964">Secreted</keyword>
<dbReference type="eggNOG" id="ENOG502SUEZ">
    <property type="taxonomic scope" value="Eukaryota"/>
</dbReference>
<evidence type="ECO:0000256" key="2">
    <source>
        <dbReference type="ARBA" id="ARBA00009872"/>
    </source>
</evidence>
<dbReference type="OMA" id="DIFSECT"/>
<dbReference type="SUPFAM" id="SSF57429">
    <property type="entry name" value="Crambin-like"/>
    <property type="match status" value="1"/>
</dbReference>
<keyword evidence="9" id="KW-1185">Reference proteome</keyword>
<dbReference type="GO" id="GO:0005576">
    <property type="term" value="C:extracellular region"/>
    <property type="evidence" value="ECO:0007669"/>
    <property type="project" value="UniProtKB-SubCell"/>
</dbReference>
<dbReference type="PANTHER" id="PTHR33920:SF2">
    <property type="entry name" value="THIONIN-2.1-RELATED"/>
    <property type="match status" value="1"/>
</dbReference>
<evidence type="ECO:0000256" key="5">
    <source>
        <dbReference type="ARBA" id="ARBA00022821"/>
    </source>
</evidence>
<dbReference type="OrthoDB" id="1041642at2759"/>
<evidence type="ECO:0000256" key="6">
    <source>
        <dbReference type="ARBA" id="ARBA00023157"/>
    </source>
</evidence>
<dbReference type="EMBL" id="CM002871">
    <property type="protein sequence ID" value="KFK38094.1"/>
    <property type="molecule type" value="Genomic_DNA"/>
</dbReference>
<dbReference type="AlphaFoldDB" id="A0A087H7J2"/>
<feature type="signal peptide" evidence="7">
    <location>
        <begin position="1"/>
        <end position="18"/>
    </location>
</feature>
<dbReference type="Pfam" id="PF00321">
    <property type="entry name" value="Thionin"/>
    <property type="match status" value="1"/>
</dbReference>
<name>A0A087H7J2_ARAAL</name>
<dbReference type="PROSITE" id="PS00271">
    <property type="entry name" value="THIONIN"/>
    <property type="match status" value="1"/>
</dbReference>
<keyword evidence="6" id="KW-1015">Disulfide bond</keyword>
<comment type="subcellular location">
    <subcellularLocation>
        <location evidence="1">Secreted</location>
    </subcellularLocation>
</comment>
<evidence type="ECO:0000256" key="1">
    <source>
        <dbReference type="ARBA" id="ARBA00004613"/>
    </source>
</evidence>
<proteinExistence type="inferred from homology"/>
<dbReference type="GO" id="GO:0090729">
    <property type="term" value="F:toxin activity"/>
    <property type="evidence" value="ECO:0007669"/>
    <property type="project" value="UniProtKB-KW"/>
</dbReference>
<evidence type="ECO:0000256" key="3">
    <source>
        <dbReference type="ARBA" id="ARBA00022525"/>
    </source>
</evidence>
<dbReference type="GO" id="GO:0006952">
    <property type="term" value="P:defense response"/>
    <property type="evidence" value="ECO:0007669"/>
    <property type="project" value="UniProtKB-KW"/>
</dbReference>
<gene>
    <name evidence="8" type="ordered locus">AALP_Aa3g068700</name>
</gene>
<evidence type="ECO:0008006" key="10">
    <source>
        <dbReference type="Google" id="ProtNLM"/>
    </source>
</evidence>
<dbReference type="PANTHER" id="PTHR33920">
    <property type="entry name" value="THIONIN-2.1-RELATED"/>
    <property type="match status" value="1"/>
</dbReference>
<comment type="similarity">
    <text evidence="2">Belongs to the plant thionin (TC 1.C.44) family.</text>
</comment>
<sequence>MESKTVVLSVLIMSLVMANIQVEGFACCPTDAARDIFSECTYSGKVWTFCASLSGCQLNRYHNCPPGYTHGILENSGDAANEYCKLGCVSSVCGDMTTFKNSDASEIMNGAVKKCIKTCSNLCTKGSVTAFQTA</sequence>
<keyword evidence="7" id="KW-0732">Signal</keyword>
<dbReference type="Gramene" id="KFK38094">
    <property type="protein sequence ID" value="KFK38094"/>
    <property type="gene ID" value="AALP_AA3G068700"/>
</dbReference>
<dbReference type="PRINTS" id="PR00287">
    <property type="entry name" value="THIONIN"/>
</dbReference>
<organism evidence="8 9">
    <name type="scientific">Arabis alpina</name>
    <name type="common">Alpine rock-cress</name>
    <dbReference type="NCBI Taxonomy" id="50452"/>
    <lineage>
        <taxon>Eukaryota</taxon>
        <taxon>Viridiplantae</taxon>
        <taxon>Streptophyta</taxon>
        <taxon>Embryophyta</taxon>
        <taxon>Tracheophyta</taxon>
        <taxon>Spermatophyta</taxon>
        <taxon>Magnoliopsida</taxon>
        <taxon>eudicotyledons</taxon>
        <taxon>Gunneridae</taxon>
        <taxon>Pentapetalae</taxon>
        <taxon>rosids</taxon>
        <taxon>malvids</taxon>
        <taxon>Brassicales</taxon>
        <taxon>Brassicaceae</taxon>
        <taxon>Arabideae</taxon>
        <taxon>Arabis</taxon>
    </lineage>
</organism>
<accession>A0A087H7J2</accession>
<reference evidence="9" key="1">
    <citation type="journal article" date="2015" name="Nat. Plants">
        <title>Genome expansion of Arabis alpina linked with retrotransposition and reduced symmetric DNA methylation.</title>
        <authorList>
            <person name="Willing E.M."/>
            <person name="Rawat V."/>
            <person name="Mandakova T."/>
            <person name="Maumus F."/>
            <person name="James G.V."/>
            <person name="Nordstroem K.J."/>
            <person name="Becker C."/>
            <person name="Warthmann N."/>
            <person name="Chica C."/>
            <person name="Szarzynska B."/>
            <person name="Zytnicki M."/>
            <person name="Albani M.C."/>
            <person name="Kiefer C."/>
            <person name="Bergonzi S."/>
            <person name="Castaings L."/>
            <person name="Mateos J.L."/>
            <person name="Berns M.C."/>
            <person name="Bujdoso N."/>
            <person name="Piofczyk T."/>
            <person name="de Lorenzo L."/>
            <person name="Barrero-Sicilia C."/>
            <person name="Mateos I."/>
            <person name="Piednoel M."/>
            <person name="Hagmann J."/>
            <person name="Chen-Min-Tao R."/>
            <person name="Iglesias-Fernandez R."/>
            <person name="Schuster S.C."/>
            <person name="Alonso-Blanco C."/>
            <person name="Roudier F."/>
            <person name="Carbonero P."/>
            <person name="Paz-Ares J."/>
            <person name="Davis S.J."/>
            <person name="Pecinka A."/>
            <person name="Quesneville H."/>
            <person name="Colot V."/>
            <person name="Lysak M.A."/>
            <person name="Weigel D."/>
            <person name="Coupland G."/>
            <person name="Schneeberger K."/>
        </authorList>
    </citation>
    <scope>NUCLEOTIDE SEQUENCE [LARGE SCALE GENOMIC DNA]</scope>
    <source>
        <strain evidence="9">cv. Pajares</strain>
    </source>
</reference>
<evidence type="ECO:0000313" key="8">
    <source>
        <dbReference type="EMBL" id="KFK38094.1"/>
    </source>
</evidence>